<evidence type="ECO:0000256" key="1">
    <source>
        <dbReference type="SAM" id="SignalP"/>
    </source>
</evidence>
<organism evidence="2 3">
    <name type="scientific">Tropicimonas sediminicola</name>
    <dbReference type="NCBI Taxonomy" id="1031541"/>
    <lineage>
        <taxon>Bacteria</taxon>
        <taxon>Pseudomonadati</taxon>
        <taxon>Pseudomonadota</taxon>
        <taxon>Alphaproteobacteria</taxon>
        <taxon>Rhodobacterales</taxon>
        <taxon>Roseobacteraceae</taxon>
        <taxon>Tropicimonas</taxon>
    </lineage>
</organism>
<feature type="signal peptide" evidence="1">
    <location>
        <begin position="1"/>
        <end position="22"/>
    </location>
</feature>
<evidence type="ECO:0000313" key="2">
    <source>
        <dbReference type="EMBL" id="SNS72737.1"/>
    </source>
</evidence>
<dbReference type="OrthoDB" id="6555107at2"/>
<evidence type="ECO:0000313" key="3">
    <source>
        <dbReference type="Proteomes" id="UP000198426"/>
    </source>
</evidence>
<feature type="chain" id="PRO_5012286045" description="Outer membrane protein beta-barrel domain-containing protein" evidence="1">
    <location>
        <begin position="23"/>
        <end position="261"/>
    </location>
</feature>
<evidence type="ECO:0008006" key="4">
    <source>
        <dbReference type="Google" id="ProtNLM"/>
    </source>
</evidence>
<accession>A0A239GUD8</accession>
<dbReference type="EMBL" id="FZOY01000003">
    <property type="protein sequence ID" value="SNS72737.1"/>
    <property type="molecule type" value="Genomic_DNA"/>
</dbReference>
<dbReference type="PROSITE" id="PS51257">
    <property type="entry name" value="PROKAR_LIPOPROTEIN"/>
    <property type="match status" value="1"/>
</dbReference>
<keyword evidence="3" id="KW-1185">Reference proteome</keyword>
<protein>
    <recommendedName>
        <fullName evidence="4">Outer membrane protein beta-barrel domain-containing protein</fullName>
    </recommendedName>
</protein>
<reference evidence="2 3" key="1">
    <citation type="submission" date="2017-06" db="EMBL/GenBank/DDBJ databases">
        <authorList>
            <person name="Kim H.J."/>
            <person name="Triplett B.A."/>
        </authorList>
    </citation>
    <scope>NUCLEOTIDE SEQUENCE [LARGE SCALE GENOMIC DNA]</scope>
    <source>
        <strain evidence="2 3">DSM 29339</strain>
    </source>
</reference>
<dbReference type="RefSeq" id="WP_089232715.1">
    <property type="nucleotide sequence ID" value="NZ_FZOY01000003.1"/>
</dbReference>
<keyword evidence="1" id="KW-0732">Signal</keyword>
<sequence length="261" mass="28520">MKKFIGAAAMAAGACVAQSAVAQDFLDPIPRNAWNYELQLYIWGTEVGGEAAGKEFELGFDEIIDNLNMAFMFGLRGYNGPWMTYGEASYASVRQGGDASFTVAPGDPADNIKIDAVADADIETVVVSFGAGYQLVETPSYSMYGTFGARYLQLKSELTLDVTAGGPGQSFDVDSDDDYWDAVIGVNGRAAFNDNWFAAYQFDVGAGQSDLTWQAALGIGYTFGSSDIVFGYRHMEWDLPDDDLVTEYYQSGPMLLWNYRF</sequence>
<name>A0A239GUD8_9RHOB</name>
<dbReference type="Gene3D" id="2.40.160.20">
    <property type="match status" value="1"/>
</dbReference>
<gene>
    <name evidence="2" type="ORF">SAMN05421757_103110</name>
</gene>
<dbReference type="AlphaFoldDB" id="A0A239GUD8"/>
<dbReference type="Proteomes" id="UP000198426">
    <property type="component" value="Unassembled WGS sequence"/>
</dbReference>
<proteinExistence type="predicted"/>